<sequence length="98" mass="11020">MDNFFPWIVLVLLVVSSAATGAGASQRAKMLDRRIQRLERKVDVLLTHLGAQEPADPGMAEIDELLRKGKKIEAIKLHRELTGSGLKEAKDEVERRMR</sequence>
<dbReference type="GO" id="GO:0003735">
    <property type="term" value="F:structural constituent of ribosome"/>
    <property type="evidence" value="ECO:0007669"/>
    <property type="project" value="InterPro"/>
</dbReference>
<dbReference type="Proteomes" id="UP000308697">
    <property type="component" value="Unassembled WGS sequence"/>
</dbReference>
<dbReference type="RefSeq" id="WP_136739842.1">
    <property type="nucleotide sequence ID" value="NZ_SUMB01000003.1"/>
</dbReference>
<dbReference type="GO" id="GO:0006412">
    <property type="term" value="P:translation"/>
    <property type="evidence" value="ECO:0007669"/>
    <property type="project" value="InterPro"/>
</dbReference>
<evidence type="ECO:0000256" key="1">
    <source>
        <dbReference type="SAM" id="Coils"/>
    </source>
</evidence>
<dbReference type="InterPro" id="IPR014719">
    <property type="entry name" value="Ribosomal_bL12_C/ClpS-like"/>
</dbReference>
<accession>A0A4U0NNP3</accession>
<evidence type="ECO:0000313" key="4">
    <source>
        <dbReference type="Proteomes" id="UP000308697"/>
    </source>
</evidence>
<keyword evidence="1" id="KW-0175">Coiled coil</keyword>
<feature type="domain" description="Large ribosomal subunit protein bL12 C-terminal" evidence="2">
    <location>
        <begin position="69"/>
        <end position="95"/>
    </location>
</feature>
<name>A0A4U0NNP3_9ACTN</name>
<dbReference type="OrthoDB" id="3298842at2"/>
<dbReference type="InterPro" id="IPR013823">
    <property type="entry name" value="Ribosomal_bL12_C"/>
</dbReference>
<dbReference type="EMBL" id="SUMB01000003">
    <property type="protein sequence ID" value="TJZ56036.1"/>
    <property type="molecule type" value="Genomic_DNA"/>
</dbReference>
<reference evidence="3 4" key="1">
    <citation type="submission" date="2019-04" db="EMBL/GenBank/DDBJ databases">
        <title>Streptomyces piniterrae sp. nov., a heliquinomycin-producing actinomycete isolated from rhizosphere soil of Pinus yunnanensis.</title>
        <authorList>
            <person name="Zhuang X."/>
            <person name="Zhao J."/>
        </authorList>
    </citation>
    <scope>NUCLEOTIDE SEQUENCE [LARGE SCALE GENOMIC DNA]</scope>
    <source>
        <strain evidence="4">jys28</strain>
    </source>
</reference>
<dbReference type="Pfam" id="PF00542">
    <property type="entry name" value="Ribosomal_L12"/>
    <property type="match status" value="1"/>
</dbReference>
<feature type="coiled-coil region" evidence="1">
    <location>
        <begin position="21"/>
        <end position="48"/>
    </location>
</feature>
<protein>
    <recommendedName>
        <fullName evidence="2">Large ribosomal subunit protein bL12 C-terminal domain-containing protein</fullName>
    </recommendedName>
</protein>
<comment type="caution">
    <text evidence="3">The sequence shown here is derived from an EMBL/GenBank/DDBJ whole genome shotgun (WGS) entry which is preliminary data.</text>
</comment>
<evidence type="ECO:0000259" key="2">
    <source>
        <dbReference type="Pfam" id="PF00542"/>
    </source>
</evidence>
<proteinExistence type="predicted"/>
<gene>
    <name evidence="3" type="ORF">FCH28_12305</name>
</gene>
<keyword evidence="4" id="KW-1185">Reference proteome</keyword>
<dbReference type="Gene3D" id="3.30.1390.10">
    <property type="match status" value="1"/>
</dbReference>
<dbReference type="AlphaFoldDB" id="A0A4U0NNP3"/>
<organism evidence="3 4">
    <name type="scientific">Streptomyces piniterrae</name>
    <dbReference type="NCBI Taxonomy" id="2571125"/>
    <lineage>
        <taxon>Bacteria</taxon>
        <taxon>Bacillati</taxon>
        <taxon>Actinomycetota</taxon>
        <taxon>Actinomycetes</taxon>
        <taxon>Kitasatosporales</taxon>
        <taxon>Streptomycetaceae</taxon>
        <taxon>Streptomyces</taxon>
    </lineage>
</organism>
<evidence type="ECO:0000313" key="3">
    <source>
        <dbReference type="EMBL" id="TJZ56036.1"/>
    </source>
</evidence>